<dbReference type="EMBL" id="CAMXCT030002569">
    <property type="protein sequence ID" value="CAL4786331.1"/>
    <property type="molecule type" value="Genomic_DNA"/>
</dbReference>
<dbReference type="Proteomes" id="UP001152797">
    <property type="component" value="Unassembled WGS sequence"/>
</dbReference>
<sequence>MTWPAAFVDKLTWRLRAFGAPKVLVFAVLLVIWMDIPSKSWQDHSSFSFVETFAGRAEMTRMFRCSQMRSAKMDLLYMDKGDGGQNPMDLCTPAGFATALSVMLRGDEELGWLAHFGLKHYPSKFGQKLVEMFDGLISTKTGMPISPAVFPPACSTFSQMSFDDMWDEAHMSQVCHYVRAGKDLKIPEEFRDYIPRKL</sequence>
<dbReference type="AlphaFoldDB" id="A0A9P1G2X8"/>
<reference evidence="3" key="2">
    <citation type="submission" date="2024-04" db="EMBL/GenBank/DDBJ databases">
        <authorList>
            <person name="Chen Y."/>
            <person name="Shah S."/>
            <person name="Dougan E. K."/>
            <person name="Thang M."/>
            <person name="Chan C."/>
        </authorList>
    </citation>
    <scope>NUCLEOTIDE SEQUENCE [LARGE SCALE GENOMIC DNA]</scope>
</reference>
<name>A0A9P1G2X8_9DINO</name>
<dbReference type="EMBL" id="CAMXCT010002569">
    <property type="protein sequence ID" value="CAI3999019.1"/>
    <property type="molecule type" value="Genomic_DNA"/>
</dbReference>
<evidence type="ECO:0000313" key="2">
    <source>
        <dbReference type="EMBL" id="CAI3999019.1"/>
    </source>
</evidence>
<evidence type="ECO:0000313" key="3">
    <source>
        <dbReference type="EMBL" id="CAL1152394.1"/>
    </source>
</evidence>
<protein>
    <submittedName>
        <fullName evidence="2">Uncharacterized protein</fullName>
    </submittedName>
</protein>
<reference evidence="2" key="1">
    <citation type="submission" date="2022-10" db="EMBL/GenBank/DDBJ databases">
        <authorList>
            <person name="Chen Y."/>
            <person name="Dougan E. K."/>
            <person name="Chan C."/>
            <person name="Rhodes N."/>
            <person name="Thang M."/>
        </authorList>
    </citation>
    <scope>NUCLEOTIDE SEQUENCE</scope>
</reference>
<keyword evidence="1" id="KW-1133">Transmembrane helix</keyword>
<dbReference type="EMBL" id="CAMXCT020002569">
    <property type="protein sequence ID" value="CAL1152394.1"/>
    <property type="molecule type" value="Genomic_DNA"/>
</dbReference>
<comment type="caution">
    <text evidence="2">The sequence shown here is derived from an EMBL/GenBank/DDBJ whole genome shotgun (WGS) entry which is preliminary data.</text>
</comment>
<accession>A0A9P1G2X8</accession>
<dbReference type="OrthoDB" id="406220at2759"/>
<evidence type="ECO:0000313" key="4">
    <source>
        <dbReference type="Proteomes" id="UP001152797"/>
    </source>
</evidence>
<evidence type="ECO:0000256" key="1">
    <source>
        <dbReference type="SAM" id="Phobius"/>
    </source>
</evidence>
<keyword evidence="1" id="KW-0812">Transmembrane</keyword>
<organism evidence="2">
    <name type="scientific">Cladocopium goreaui</name>
    <dbReference type="NCBI Taxonomy" id="2562237"/>
    <lineage>
        <taxon>Eukaryota</taxon>
        <taxon>Sar</taxon>
        <taxon>Alveolata</taxon>
        <taxon>Dinophyceae</taxon>
        <taxon>Suessiales</taxon>
        <taxon>Symbiodiniaceae</taxon>
        <taxon>Cladocopium</taxon>
    </lineage>
</organism>
<proteinExistence type="predicted"/>
<keyword evidence="4" id="KW-1185">Reference proteome</keyword>
<feature type="transmembrane region" description="Helical" evidence="1">
    <location>
        <begin position="17"/>
        <end position="36"/>
    </location>
</feature>
<gene>
    <name evidence="2" type="ORF">C1SCF055_LOCUS25270</name>
</gene>
<keyword evidence="1" id="KW-0472">Membrane</keyword>